<dbReference type="GO" id="GO:0046835">
    <property type="term" value="P:carbohydrate phosphorylation"/>
    <property type="evidence" value="ECO:0007669"/>
    <property type="project" value="TreeGrafter"/>
</dbReference>
<feature type="compositionally biased region" description="Low complexity" evidence="2">
    <location>
        <begin position="471"/>
        <end position="488"/>
    </location>
</feature>
<comment type="caution">
    <text evidence="4">The sequence shown here is derived from an EMBL/GenBank/DDBJ whole genome shotgun (WGS) entry which is preliminary data.</text>
</comment>
<feature type="compositionally biased region" description="Polar residues" evidence="2">
    <location>
        <begin position="760"/>
        <end position="773"/>
    </location>
</feature>
<feature type="compositionally biased region" description="Low complexity" evidence="2">
    <location>
        <begin position="745"/>
        <end position="756"/>
    </location>
</feature>
<feature type="compositionally biased region" description="Polar residues" evidence="2">
    <location>
        <begin position="818"/>
        <end position="850"/>
    </location>
</feature>
<gene>
    <name evidence="4" type="ORF">PtrM4_001580</name>
</gene>
<feature type="region of interest" description="Disordered" evidence="2">
    <location>
        <begin position="466"/>
        <end position="501"/>
    </location>
</feature>
<name>A0A834VU77_9PLEO</name>
<dbReference type="KEGG" id="ptrr:6349776"/>
<dbReference type="GO" id="GO:0003976">
    <property type="term" value="F:UDP-N-acetylglucosamine-lysosomal-enzyme N-acetylglucosaminephosphotransferase activity"/>
    <property type="evidence" value="ECO:0007669"/>
    <property type="project" value="TreeGrafter"/>
</dbReference>
<organism evidence="4 5">
    <name type="scientific">Pyrenophora tritici-repentis</name>
    <dbReference type="NCBI Taxonomy" id="45151"/>
    <lineage>
        <taxon>Eukaryota</taxon>
        <taxon>Fungi</taxon>
        <taxon>Dikarya</taxon>
        <taxon>Ascomycota</taxon>
        <taxon>Pezizomycotina</taxon>
        <taxon>Dothideomycetes</taxon>
        <taxon>Pleosporomycetidae</taxon>
        <taxon>Pleosporales</taxon>
        <taxon>Pleosporineae</taxon>
        <taxon>Pleosporaceae</taxon>
        <taxon>Pyrenophora</taxon>
    </lineage>
</organism>
<evidence type="ECO:0000256" key="2">
    <source>
        <dbReference type="SAM" id="MobiDB-lite"/>
    </source>
</evidence>
<dbReference type="GeneID" id="6349776"/>
<keyword evidence="1" id="KW-0808">Transferase</keyword>
<dbReference type="Proteomes" id="UP000245464">
    <property type="component" value="Chromosome 1"/>
</dbReference>
<proteinExistence type="predicted"/>
<evidence type="ECO:0000256" key="1">
    <source>
        <dbReference type="ARBA" id="ARBA00022679"/>
    </source>
</evidence>
<dbReference type="InterPro" id="IPR047141">
    <property type="entry name" value="Stealth"/>
</dbReference>
<dbReference type="Pfam" id="PF17101">
    <property type="entry name" value="Stealth_CR1"/>
    <property type="match status" value="1"/>
</dbReference>
<feature type="compositionally biased region" description="Polar residues" evidence="2">
    <location>
        <begin position="789"/>
        <end position="808"/>
    </location>
</feature>
<dbReference type="GO" id="GO:0005794">
    <property type="term" value="C:Golgi apparatus"/>
    <property type="evidence" value="ECO:0007669"/>
    <property type="project" value="TreeGrafter"/>
</dbReference>
<feature type="region of interest" description="Disordered" evidence="2">
    <location>
        <begin position="706"/>
        <end position="856"/>
    </location>
</feature>
<evidence type="ECO:0000313" key="5">
    <source>
        <dbReference type="Proteomes" id="UP000245464"/>
    </source>
</evidence>
<reference evidence="4" key="1">
    <citation type="journal article" date="2018" name="BMC Genomics">
        <title>Comparative genomics of the wheat fungal pathogen Pyrenophora tritici-repentis reveals chromosomal variations and genome plasticity.</title>
        <authorList>
            <person name="Moolhuijzen P."/>
            <person name="See P.T."/>
            <person name="Hane J.K."/>
            <person name="Shi G."/>
            <person name="Liu Z."/>
            <person name="Oliver R.P."/>
            <person name="Moffat C.S."/>
        </authorList>
    </citation>
    <scope>NUCLEOTIDE SEQUENCE [LARGE SCALE GENOMIC DNA]</scope>
    <source>
        <strain evidence="4">M4</strain>
    </source>
</reference>
<evidence type="ECO:0000259" key="3">
    <source>
        <dbReference type="Pfam" id="PF17101"/>
    </source>
</evidence>
<feature type="compositionally biased region" description="Polar residues" evidence="2">
    <location>
        <begin position="706"/>
        <end position="735"/>
    </location>
</feature>
<protein>
    <submittedName>
        <fullName evidence="4">DUF1421 multi-domain protein</fullName>
    </submittedName>
</protein>
<dbReference type="EMBL" id="NQIK02000001">
    <property type="protein sequence ID" value="KAF7575918.1"/>
    <property type="molecule type" value="Genomic_DNA"/>
</dbReference>
<dbReference type="InterPro" id="IPR031358">
    <property type="entry name" value="Stealth_CR1"/>
</dbReference>
<evidence type="ECO:0000313" key="4">
    <source>
        <dbReference type="EMBL" id="KAF7575918.1"/>
    </source>
</evidence>
<dbReference type="PANTHER" id="PTHR24045">
    <property type="match status" value="1"/>
</dbReference>
<feature type="compositionally biased region" description="Low complexity" evidence="2">
    <location>
        <begin position="774"/>
        <end position="785"/>
    </location>
</feature>
<feature type="domain" description="Stealth protein CR1 conserved region 1" evidence="3">
    <location>
        <begin position="36"/>
        <end position="63"/>
    </location>
</feature>
<accession>A0A834VU77</accession>
<sequence>MIVVSIEESVQDVVLEGWEDTWVAKARYQGPHLPEPKIDFVYNWVNGSQPELIATMRPYDINSSLNDEEVQILVNAYEKSPTDGSAVGKMGKQSPYWLRGDAHQVQVLSQEEFFGPEERKCLPTFDSLTIENQLYNTKSDTGRLFALSDDMILGKPHSASDLYSPLFGPTLGFKDNTYNTLSPPTEKDAERFGEKPFLIYISWLLNRRFGARKRKGQVHFGHSLSQVVMREAITSFPGPAFRSAAQRFRGETDFQIYSWNIAFHYAVERHREALLYTAEEGMNNEPPEQYRRRIYYNVSDHLEEAGLQPPKVNTEIVWTSLDGPIMIKDLDCDTFDAEECLAPGFSTQSADAQARSPVFSTAAIFGRVSREYPRCGDCLIKLVLNRRRCGLGPLLPHFAKKPHQREVIVKALMKYQYTIVQPDAAFHMVTDAQQAEHTLLRPYIKHNKKVGEMCLNDDVLTQDEGELEANSTTPAAKPSTSSTSTKPAGYTTITPGYGKPPVTVTTTNQPYPTCVSAGGYGSSECAQWSEKPYVSTTIKDYDNHNCTITDAAQPVVVYHTKTTITHEATPVSTQSGSYPTPTGPTGKNSTGCWYELYEKIVEVPYDKLGSHVLPGYLGSGLCKSCDTEQPVHVKECKGGKCTEYDEEYIYGAPKPDVTTYSTTGVYTVPGAKTTMSGTQVYTYPAQTVTVTKPGQAVTCTYEQTKTHQATPTPYQGGSYPVQPNSASNHGSNVTPKQPEGPNGYPSSPAQSPPAAAHGNSYGSPQQPKGQNEYPSSPAQSPQAAAHGNSYGSPQQPKGQNEYPSSPAGTSPAHEKGYGNTTPSTPKQPENGQSNYPSYPTSPEHAQSSSVVGGYPA</sequence>
<dbReference type="PANTHER" id="PTHR24045:SF0">
    <property type="entry name" value="N-ACETYLGLUCOSAMINE-1-PHOSPHOTRANSFERASE SUBUNITS ALPHA_BETA"/>
    <property type="match status" value="1"/>
</dbReference>
<dbReference type="RefSeq" id="XP_065964800.1">
    <property type="nucleotide sequence ID" value="XM_066102598.1"/>
</dbReference>
<dbReference type="AlphaFoldDB" id="A0A834VU77"/>